<name>A0A0B6ZG09_9EUPU</name>
<organism evidence="1">
    <name type="scientific">Arion vulgaris</name>
    <dbReference type="NCBI Taxonomy" id="1028688"/>
    <lineage>
        <taxon>Eukaryota</taxon>
        <taxon>Metazoa</taxon>
        <taxon>Spiralia</taxon>
        <taxon>Lophotrochozoa</taxon>
        <taxon>Mollusca</taxon>
        <taxon>Gastropoda</taxon>
        <taxon>Heterobranchia</taxon>
        <taxon>Euthyneura</taxon>
        <taxon>Panpulmonata</taxon>
        <taxon>Eupulmonata</taxon>
        <taxon>Stylommatophora</taxon>
        <taxon>Helicina</taxon>
        <taxon>Arionoidea</taxon>
        <taxon>Arionidae</taxon>
        <taxon>Arion</taxon>
    </lineage>
</organism>
<accession>A0A0B6ZG09</accession>
<sequence length="100" mass="12182">MLQRAKLLGIDLIDRQEENEEWQTVNTMSYSKVFKLYNSAEAYTEEEASRITDLWSLQLLDRYRLYKYWVQQRRDILANRLIDLTMEYKVILQRKKEALS</sequence>
<feature type="non-terminal residue" evidence="1">
    <location>
        <position position="100"/>
    </location>
</feature>
<dbReference type="AlphaFoldDB" id="A0A0B6ZG09"/>
<gene>
    <name evidence="1" type="primary">ORF62962</name>
</gene>
<reference evidence="1" key="1">
    <citation type="submission" date="2014-12" db="EMBL/GenBank/DDBJ databases">
        <title>Insight into the proteome of Arion vulgaris.</title>
        <authorList>
            <person name="Aradska J."/>
            <person name="Bulat T."/>
            <person name="Smidak R."/>
            <person name="Sarate P."/>
            <person name="Gangsoo J."/>
            <person name="Sialana F."/>
            <person name="Bilban M."/>
            <person name="Lubec G."/>
        </authorList>
    </citation>
    <scope>NUCLEOTIDE SEQUENCE</scope>
    <source>
        <tissue evidence="1">Skin</tissue>
    </source>
</reference>
<dbReference type="EMBL" id="HACG01020669">
    <property type="protein sequence ID" value="CEK67534.1"/>
    <property type="molecule type" value="Transcribed_RNA"/>
</dbReference>
<proteinExistence type="predicted"/>
<evidence type="ECO:0000313" key="1">
    <source>
        <dbReference type="EMBL" id="CEK67534.1"/>
    </source>
</evidence>
<protein>
    <submittedName>
        <fullName evidence="1">Uncharacterized protein</fullName>
    </submittedName>
</protein>